<keyword evidence="3 8" id="KW-0540">Nuclease</keyword>
<feature type="binding site" evidence="8">
    <location>
        <position position="64"/>
    </location>
    <ligand>
        <name>Zn(2+)</name>
        <dbReference type="ChEBI" id="CHEBI:29105"/>
    </ligand>
</feature>
<accession>A0A7C3J3P8</accession>
<comment type="function">
    <text evidence="8">Part of ribonuclease P, a protein complex that generates mature tRNA molecules by cleaving their 5'-ends.</text>
</comment>
<evidence type="ECO:0000256" key="3">
    <source>
        <dbReference type="ARBA" id="ARBA00022722"/>
    </source>
</evidence>
<keyword evidence="5 8" id="KW-0255">Endonuclease</keyword>
<gene>
    <name evidence="8" type="primary">rnp4</name>
    <name evidence="9" type="ORF">ENS19_01580</name>
</gene>
<sequence>MVRNASLVQDIARQRIDRLINMAAEKASSRPDLSRRYISMALTISRRTRIRIPRSKKRLFCKKCTTFLLPGKTARVRVRQHRSPHVSVCCLVCGHVKRYPLRRSG</sequence>
<dbReference type="PIRSF" id="PIRSF004878">
    <property type="entry name" value="RNase_P_4"/>
    <property type="match status" value="1"/>
</dbReference>
<dbReference type="AlphaFoldDB" id="A0A7C3J3P8"/>
<comment type="subcellular location">
    <subcellularLocation>
        <location evidence="8">Cytoplasm</location>
    </subcellularLocation>
</comment>
<evidence type="ECO:0000313" key="9">
    <source>
        <dbReference type="EMBL" id="HFK19953.1"/>
    </source>
</evidence>
<comment type="subunit">
    <text evidence="8">Consists of a catalytic RNA component and at least 4-5 protein subunits.</text>
</comment>
<dbReference type="PANTHER" id="PTHR14742:SF0">
    <property type="entry name" value="RIBONUCLEASE P PROTEIN SUBUNIT P21"/>
    <property type="match status" value="1"/>
</dbReference>
<dbReference type="InterPro" id="IPR007175">
    <property type="entry name" value="Rpr2/Snm1/Rpp21"/>
</dbReference>
<keyword evidence="6 8" id="KW-0378">Hydrolase</keyword>
<dbReference type="GO" id="GO:0001682">
    <property type="term" value="P:tRNA 5'-leader removal"/>
    <property type="evidence" value="ECO:0007669"/>
    <property type="project" value="UniProtKB-UniRule"/>
</dbReference>
<feature type="binding site" evidence="8">
    <location>
        <position position="90"/>
    </location>
    <ligand>
        <name>Zn(2+)</name>
        <dbReference type="ChEBI" id="CHEBI:29105"/>
    </ligand>
</feature>
<dbReference type="GO" id="GO:0030677">
    <property type="term" value="C:ribonuclease P complex"/>
    <property type="evidence" value="ECO:0007669"/>
    <property type="project" value="UniProtKB-UniRule"/>
</dbReference>
<evidence type="ECO:0000256" key="2">
    <source>
        <dbReference type="ARBA" id="ARBA00022694"/>
    </source>
</evidence>
<proteinExistence type="inferred from homology"/>
<evidence type="ECO:0000256" key="7">
    <source>
        <dbReference type="ARBA" id="ARBA00022833"/>
    </source>
</evidence>
<dbReference type="Pfam" id="PF04032">
    <property type="entry name" value="Rpr2"/>
    <property type="match status" value="1"/>
</dbReference>
<protein>
    <recommendedName>
        <fullName evidence="8">Ribonuclease P protein component 4</fullName>
        <shortName evidence="8">RNase P component 4</shortName>
        <ecNumber evidence="8">3.1.26.5</ecNumber>
    </recommendedName>
    <alternativeName>
        <fullName evidence="8">Rpp21</fullName>
    </alternativeName>
</protein>
<feature type="binding site" evidence="8">
    <location>
        <position position="93"/>
    </location>
    <ligand>
        <name>Zn(2+)</name>
        <dbReference type="ChEBI" id="CHEBI:29105"/>
    </ligand>
</feature>
<feature type="binding site" evidence="8">
    <location>
        <position position="61"/>
    </location>
    <ligand>
        <name>Zn(2+)</name>
        <dbReference type="ChEBI" id="CHEBI:29105"/>
    </ligand>
</feature>
<dbReference type="HAMAP" id="MF_00757">
    <property type="entry name" value="RNase_P_4"/>
    <property type="match status" value="1"/>
</dbReference>
<evidence type="ECO:0000256" key="8">
    <source>
        <dbReference type="HAMAP-Rule" id="MF_00757"/>
    </source>
</evidence>
<reference evidence="9" key="1">
    <citation type="journal article" date="2020" name="mSystems">
        <title>Genome- and Community-Level Interaction Insights into Carbon Utilization and Element Cycling Functions of Hydrothermarchaeota in Hydrothermal Sediment.</title>
        <authorList>
            <person name="Zhou Z."/>
            <person name="Liu Y."/>
            <person name="Xu W."/>
            <person name="Pan J."/>
            <person name="Luo Z.H."/>
            <person name="Li M."/>
        </authorList>
    </citation>
    <scope>NUCLEOTIDE SEQUENCE [LARGE SCALE GENOMIC DNA]</scope>
    <source>
        <strain evidence="9">SpSt-468</strain>
    </source>
</reference>
<dbReference type="EMBL" id="DSTX01000002">
    <property type="protein sequence ID" value="HFK19953.1"/>
    <property type="molecule type" value="Genomic_DNA"/>
</dbReference>
<keyword evidence="1 8" id="KW-0963">Cytoplasm</keyword>
<dbReference type="Gene3D" id="1.20.5.420">
    <property type="entry name" value="Immunoglobulin FC, subunit C"/>
    <property type="match status" value="1"/>
</dbReference>
<evidence type="ECO:0000256" key="4">
    <source>
        <dbReference type="ARBA" id="ARBA00022723"/>
    </source>
</evidence>
<comment type="similarity">
    <text evidence="8">Belongs to the eukaryotic/archaeal RNase P protein component 4 family.</text>
</comment>
<comment type="caution">
    <text evidence="9">The sequence shown here is derived from an EMBL/GenBank/DDBJ whole genome shotgun (WGS) entry which is preliminary data.</text>
</comment>
<dbReference type="GO" id="GO:0005737">
    <property type="term" value="C:cytoplasm"/>
    <property type="evidence" value="ECO:0007669"/>
    <property type="project" value="UniProtKB-SubCell"/>
</dbReference>
<keyword evidence="2 8" id="KW-0819">tRNA processing</keyword>
<keyword evidence="7 8" id="KW-0862">Zinc</keyword>
<keyword evidence="4 8" id="KW-0479">Metal-binding</keyword>
<dbReference type="GO" id="GO:0008270">
    <property type="term" value="F:zinc ion binding"/>
    <property type="evidence" value="ECO:0007669"/>
    <property type="project" value="UniProtKB-UniRule"/>
</dbReference>
<dbReference type="Gene3D" id="6.20.50.20">
    <property type="match status" value="1"/>
</dbReference>
<evidence type="ECO:0000256" key="1">
    <source>
        <dbReference type="ARBA" id="ARBA00022490"/>
    </source>
</evidence>
<comment type="cofactor">
    <cofactor evidence="8">
        <name>Zn(2+)</name>
        <dbReference type="ChEBI" id="CHEBI:29105"/>
    </cofactor>
    <text evidence="8">Binds 1 zinc ion per subunit.</text>
</comment>
<dbReference type="PANTHER" id="PTHR14742">
    <property type="entry name" value="RIBONUCLEASE P SUBUNIT P21"/>
    <property type="match status" value="1"/>
</dbReference>
<comment type="catalytic activity">
    <reaction evidence="8">
        <text>Endonucleolytic cleavage of RNA, removing 5'-extranucleotides from tRNA precursor.</text>
        <dbReference type="EC" id="3.1.26.5"/>
    </reaction>
</comment>
<dbReference type="InterPro" id="IPR016432">
    <property type="entry name" value="RNP4"/>
</dbReference>
<evidence type="ECO:0000256" key="6">
    <source>
        <dbReference type="ARBA" id="ARBA00022801"/>
    </source>
</evidence>
<evidence type="ECO:0000256" key="5">
    <source>
        <dbReference type="ARBA" id="ARBA00022759"/>
    </source>
</evidence>
<name>A0A7C3J3P8_9CREN</name>
<organism evidence="9">
    <name type="scientific">Candidatus Methanomethylicus mesodigestus</name>
    <dbReference type="NCBI Taxonomy" id="1867258"/>
    <lineage>
        <taxon>Archaea</taxon>
        <taxon>Thermoproteota</taxon>
        <taxon>Methanosuratincolia</taxon>
        <taxon>Candidatus Methanomethylicales</taxon>
        <taxon>Candidatus Methanomethylicaceae</taxon>
        <taxon>Candidatus Methanomethylicus</taxon>
    </lineage>
</organism>
<dbReference type="GO" id="GO:0004526">
    <property type="term" value="F:ribonuclease P activity"/>
    <property type="evidence" value="ECO:0007669"/>
    <property type="project" value="UniProtKB-UniRule"/>
</dbReference>
<dbReference type="EC" id="3.1.26.5" evidence="8"/>